<dbReference type="InterPro" id="IPR017789">
    <property type="entry name" value="Frataxin"/>
</dbReference>
<protein>
    <recommendedName>
        <fullName evidence="3">ferroxidase</fullName>
        <ecNumber evidence="3">1.16.3.1</ecNumber>
    </recommendedName>
</protein>
<accession>A0A1G4JK76</accession>
<dbReference type="InterPro" id="IPR020895">
    <property type="entry name" value="Frataxin_CS"/>
</dbReference>
<reference evidence="13 14" key="1">
    <citation type="submission" date="2016-03" db="EMBL/GenBank/DDBJ databases">
        <authorList>
            <person name="Devillers H."/>
        </authorList>
    </citation>
    <scope>NUCLEOTIDE SEQUENCE [LARGE SCALE GENOMIC DNA]</scope>
    <source>
        <strain evidence="13">CBS 11717</strain>
    </source>
</reference>
<dbReference type="PANTHER" id="PTHR16821:SF2">
    <property type="entry name" value="FRATAXIN, MITOCHONDRIAL"/>
    <property type="match status" value="1"/>
</dbReference>
<dbReference type="PROSITE" id="PS01344">
    <property type="entry name" value="FRATAXIN_1"/>
    <property type="match status" value="1"/>
</dbReference>
<evidence type="ECO:0000256" key="4">
    <source>
        <dbReference type="ARBA" id="ARBA00022434"/>
    </source>
</evidence>
<dbReference type="STRING" id="1230905.A0A1G4JK76"/>
<dbReference type="GO" id="GO:0006826">
    <property type="term" value="P:iron ion transport"/>
    <property type="evidence" value="ECO:0007669"/>
    <property type="project" value="UniProtKB-KW"/>
</dbReference>
<evidence type="ECO:0000256" key="7">
    <source>
        <dbReference type="ARBA" id="ARBA00022946"/>
    </source>
</evidence>
<dbReference type="GO" id="GO:0006879">
    <property type="term" value="P:intracellular iron ion homeostasis"/>
    <property type="evidence" value="ECO:0007669"/>
    <property type="project" value="UniProtKB-KW"/>
</dbReference>
<keyword evidence="11" id="KW-0496">Mitochondrion</keyword>
<dbReference type="NCBIfam" id="TIGR03422">
    <property type="entry name" value="mito_frataxin"/>
    <property type="match status" value="1"/>
</dbReference>
<dbReference type="PRINTS" id="PR00904">
    <property type="entry name" value="FRATAXIN"/>
</dbReference>
<keyword evidence="9" id="KW-0408">Iron</keyword>
<sequence>MLRRSVLGFSTLVTRNAPAAVLTRAATNIVKLQPLRVPVSTPISNIARPYASASTDGHEIPQEILTLTNDVYHEKSDQFLQALQDNLEEISDEYPEVIPDVELSQGVMTLVVPELGTYVINKQPPNKQIWLASPVSGPNRFDLYGGEWVSLRDGSKLLDLLRTELNSVLPEKVDF</sequence>
<keyword evidence="7" id="KW-0809">Transit peptide</keyword>
<dbReference type="GO" id="GO:0004322">
    <property type="term" value="F:ferroxidase activity"/>
    <property type="evidence" value="ECO:0007669"/>
    <property type="project" value="UniProtKB-EC"/>
</dbReference>
<evidence type="ECO:0000256" key="9">
    <source>
        <dbReference type="ARBA" id="ARBA00023004"/>
    </source>
</evidence>
<dbReference type="EC" id="1.16.3.1" evidence="3"/>
<evidence type="ECO:0000256" key="1">
    <source>
        <dbReference type="ARBA" id="ARBA00004173"/>
    </source>
</evidence>
<dbReference type="PROSITE" id="PS50810">
    <property type="entry name" value="FRATAXIN_2"/>
    <property type="match status" value="1"/>
</dbReference>
<comment type="similarity">
    <text evidence="2">Belongs to the frataxin family.</text>
</comment>
<proteinExistence type="inferred from homology"/>
<evidence type="ECO:0000256" key="2">
    <source>
        <dbReference type="ARBA" id="ARBA00008183"/>
    </source>
</evidence>
<evidence type="ECO:0000313" key="14">
    <source>
        <dbReference type="Proteomes" id="UP000191024"/>
    </source>
</evidence>
<dbReference type="AlphaFoldDB" id="A0A1G4JK76"/>
<dbReference type="SMART" id="SM01219">
    <property type="entry name" value="Frataxin_Cyay"/>
    <property type="match status" value="1"/>
</dbReference>
<keyword evidence="5" id="KW-0813">Transport</keyword>
<dbReference type="GO" id="GO:0008199">
    <property type="term" value="F:ferric iron binding"/>
    <property type="evidence" value="ECO:0007669"/>
    <property type="project" value="InterPro"/>
</dbReference>
<keyword evidence="10" id="KW-0406">Ion transport</keyword>
<dbReference type="Gene3D" id="3.30.920.10">
    <property type="entry name" value="Frataxin/CyaY"/>
    <property type="match status" value="1"/>
</dbReference>
<dbReference type="GO" id="GO:0034986">
    <property type="term" value="F:iron chaperone activity"/>
    <property type="evidence" value="ECO:0007669"/>
    <property type="project" value="TreeGrafter"/>
</dbReference>
<dbReference type="Proteomes" id="UP000191024">
    <property type="component" value="Chromosome E"/>
</dbReference>
<dbReference type="EMBL" id="LT598465">
    <property type="protein sequence ID" value="SCU90734.1"/>
    <property type="molecule type" value="Genomic_DNA"/>
</dbReference>
<gene>
    <name evidence="13" type="ORF">LAMI_0E03400G</name>
</gene>
<evidence type="ECO:0000256" key="10">
    <source>
        <dbReference type="ARBA" id="ARBA00023065"/>
    </source>
</evidence>
<dbReference type="OrthoDB" id="1897642at2759"/>
<dbReference type="InterPro" id="IPR002908">
    <property type="entry name" value="Frataxin/CyaY"/>
</dbReference>
<dbReference type="PANTHER" id="PTHR16821">
    <property type="entry name" value="FRATAXIN"/>
    <property type="match status" value="1"/>
</dbReference>
<dbReference type="Pfam" id="PF01491">
    <property type="entry name" value="Frataxin_Cyay"/>
    <property type="match status" value="1"/>
</dbReference>
<keyword evidence="14" id="KW-1185">Reference proteome</keyword>
<evidence type="ECO:0000256" key="3">
    <source>
        <dbReference type="ARBA" id="ARBA00013107"/>
    </source>
</evidence>
<evidence type="ECO:0000256" key="6">
    <source>
        <dbReference type="ARBA" id="ARBA00022496"/>
    </source>
</evidence>
<evidence type="ECO:0000256" key="8">
    <source>
        <dbReference type="ARBA" id="ARBA00023002"/>
    </source>
</evidence>
<dbReference type="InterPro" id="IPR036524">
    <property type="entry name" value="Frataxin/CyaY_sf"/>
</dbReference>
<dbReference type="GO" id="GO:0005739">
    <property type="term" value="C:mitochondrion"/>
    <property type="evidence" value="ECO:0007669"/>
    <property type="project" value="UniProtKB-SubCell"/>
</dbReference>
<dbReference type="SUPFAM" id="SSF55387">
    <property type="entry name" value="Frataxin/Nqo15-like"/>
    <property type="match status" value="1"/>
</dbReference>
<dbReference type="GO" id="GO:0008198">
    <property type="term" value="F:ferrous iron binding"/>
    <property type="evidence" value="ECO:0007669"/>
    <property type="project" value="TreeGrafter"/>
</dbReference>
<dbReference type="NCBIfam" id="TIGR03421">
    <property type="entry name" value="FeS_CyaY"/>
    <property type="match status" value="1"/>
</dbReference>
<keyword evidence="4" id="KW-0409">Iron storage</keyword>
<organism evidence="13 14">
    <name type="scientific">Lachancea mirantina</name>
    <dbReference type="NCBI Taxonomy" id="1230905"/>
    <lineage>
        <taxon>Eukaryota</taxon>
        <taxon>Fungi</taxon>
        <taxon>Dikarya</taxon>
        <taxon>Ascomycota</taxon>
        <taxon>Saccharomycotina</taxon>
        <taxon>Saccharomycetes</taxon>
        <taxon>Saccharomycetales</taxon>
        <taxon>Saccharomycetaceae</taxon>
        <taxon>Lachancea</taxon>
    </lineage>
</organism>
<evidence type="ECO:0000256" key="11">
    <source>
        <dbReference type="ARBA" id="ARBA00023128"/>
    </source>
</evidence>
<dbReference type="GO" id="GO:0016226">
    <property type="term" value="P:iron-sulfur cluster assembly"/>
    <property type="evidence" value="ECO:0007669"/>
    <property type="project" value="InterPro"/>
</dbReference>
<evidence type="ECO:0000256" key="12">
    <source>
        <dbReference type="ARBA" id="ARBA00047990"/>
    </source>
</evidence>
<keyword evidence="8" id="KW-0560">Oxidoreductase</keyword>
<name>A0A1G4JK76_9SACH</name>
<evidence type="ECO:0000313" key="13">
    <source>
        <dbReference type="EMBL" id="SCU90734.1"/>
    </source>
</evidence>
<dbReference type="GO" id="GO:0051537">
    <property type="term" value="F:2 iron, 2 sulfur cluster binding"/>
    <property type="evidence" value="ECO:0007669"/>
    <property type="project" value="TreeGrafter"/>
</dbReference>
<comment type="subcellular location">
    <subcellularLocation>
        <location evidence="1">Mitochondrion</location>
    </subcellularLocation>
</comment>
<keyword evidence="6" id="KW-0410">Iron transport</keyword>
<comment type="catalytic activity">
    <reaction evidence="12">
        <text>4 Fe(2+) + O2 + 4 H(+) = 4 Fe(3+) + 2 H2O</text>
        <dbReference type="Rhea" id="RHEA:11148"/>
        <dbReference type="ChEBI" id="CHEBI:15377"/>
        <dbReference type="ChEBI" id="CHEBI:15378"/>
        <dbReference type="ChEBI" id="CHEBI:15379"/>
        <dbReference type="ChEBI" id="CHEBI:29033"/>
        <dbReference type="ChEBI" id="CHEBI:29034"/>
        <dbReference type="EC" id="1.16.3.1"/>
    </reaction>
</comment>
<evidence type="ECO:0000256" key="5">
    <source>
        <dbReference type="ARBA" id="ARBA00022448"/>
    </source>
</evidence>